<dbReference type="Pfam" id="PF14659">
    <property type="entry name" value="Phage_int_SAM_3"/>
    <property type="match status" value="1"/>
</dbReference>
<keyword evidence="2" id="KW-0229">DNA integration</keyword>
<dbReference type="Pfam" id="PF14657">
    <property type="entry name" value="Arm-DNA-bind_4"/>
    <property type="match status" value="1"/>
</dbReference>
<name>A0A514LJK1_9BACI</name>
<evidence type="ECO:0000256" key="3">
    <source>
        <dbReference type="ARBA" id="ARBA00023125"/>
    </source>
</evidence>
<dbReference type="EMBL" id="CP035485">
    <property type="protein sequence ID" value="QDI92002.1"/>
    <property type="molecule type" value="Genomic_DNA"/>
</dbReference>
<evidence type="ECO:0000259" key="6">
    <source>
        <dbReference type="PROSITE" id="PS51898"/>
    </source>
</evidence>
<evidence type="ECO:0000313" key="8">
    <source>
        <dbReference type="EMBL" id="QDI92002.1"/>
    </source>
</evidence>
<dbReference type="InterPro" id="IPR028259">
    <property type="entry name" value="AP2-like_int_N"/>
</dbReference>
<dbReference type="Pfam" id="PF00589">
    <property type="entry name" value="Phage_integrase"/>
    <property type="match status" value="1"/>
</dbReference>
<dbReference type="PROSITE" id="PS51900">
    <property type="entry name" value="CB"/>
    <property type="match status" value="1"/>
</dbReference>
<dbReference type="InterPro" id="IPR004107">
    <property type="entry name" value="Integrase_SAM-like_N"/>
</dbReference>
<evidence type="ECO:0000259" key="7">
    <source>
        <dbReference type="PROSITE" id="PS51900"/>
    </source>
</evidence>
<dbReference type="InterPro" id="IPR013762">
    <property type="entry name" value="Integrase-like_cat_sf"/>
</dbReference>
<dbReference type="InterPro" id="IPR044068">
    <property type="entry name" value="CB"/>
</dbReference>
<dbReference type="Proteomes" id="UP000319756">
    <property type="component" value="Chromosome"/>
</dbReference>
<reference evidence="9" key="1">
    <citation type="submission" date="2019-01" db="EMBL/GenBank/DDBJ databases">
        <title>Genomic analysis of Salicibibacter sp. NKC3-5.</title>
        <authorList>
            <person name="Oh Y.J."/>
        </authorList>
    </citation>
    <scope>NUCLEOTIDE SEQUENCE [LARGE SCALE GENOMIC DNA]</scope>
    <source>
        <strain evidence="9">NKC3-5</strain>
    </source>
</reference>
<dbReference type="CDD" id="cd01189">
    <property type="entry name" value="INT_ICEBs1_C_like"/>
    <property type="match status" value="1"/>
</dbReference>
<dbReference type="Gene3D" id="1.10.443.10">
    <property type="entry name" value="Intergrase catalytic core"/>
    <property type="match status" value="1"/>
</dbReference>
<dbReference type="SUPFAM" id="SSF56349">
    <property type="entry name" value="DNA breaking-rejoining enzymes"/>
    <property type="match status" value="1"/>
</dbReference>
<evidence type="ECO:0000256" key="1">
    <source>
        <dbReference type="ARBA" id="ARBA00008857"/>
    </source>
</evidence>
<dbReference type="PROSITE" id="PS51898">
    <property type="entry name" value="TYR_RECOMBINASE"/>
    <property type="match status" value="1"/>
</dbReference>
<keyword evidence="4" id="KW-0233">DNA recombination</keyword>
<keyword evidence="3 5" id="KW-0238">DNA-binding</keyword>
<dbReference type="GO" id="GO:0015074">
    <property type="term" value="P:DNA integration"/>
    <property type="evidence" value="ECO:0007669"/>
    <property type="project" value="InterPro"/>
</dbReference>
<dbReference type="GO" id="GO:0003677">
    <property type="term" value="F:DNA binding"/>
    <property type="evidence" value="ECO:0007669"/>
    <property type="project" value="UniProtKB-UniRule"/>
</dbReference>
<dbReference type="InterPro" id="IPR011010">
    <property type="entry name" value="DNA_brk_join_enz"/>
</dbReference>
<comment type="similarity">
    <text evidence="1">Belongs to the 'phage' integrase family.</text>
</comment>
<feature type="domain" description="Tyr recombinase" evidence="6">
    <location>
        <begin position="167"/>
        <end position="361"/>
    </location>
</feature>
<evidence type="ECO:0000256" key="4">
    <source>
        <dbReference type="ARBA" id="ARBA00023172"/>
    </source>
</evidence>
<organism evidence="8 9">
    <name type="scientific">Salicibibacter halophilus</name>
    <dbReference type="NCBI Taxonomy" id="2502791"/>
    <lineage>
        <taxon>Bacteria</taxon>
        <taxon>Bacillati</taxon>
        <taxon>Bacillota</taxon>
        <taxon>Bacilli</taxon>
        <taxon>Bacillales</taxon>
        <taxon>Bacillaceae</taxon>
        <taxon>Salicibibacter</taxon>
    </lineage>
</organism>
<dbReference type="PANTHER" id="PTHR30349:SF64">
    <property type="entry name" value="PROPHAGE INTEGRASE INTD-RELATED"/>
    <property type="match status" value="1"/>
</dbReference>
<evidence type="ECO:0000313" key="9">
    <source>
        <dbReference type="Proteomes" id="UP000319756"/>
    </source>
</evidence>
<dbReference type="GO" id="GO:0006310">
    <property type="term" value="P:DNA recombination"/>
    <property type="evidence" value="ECO:0007669"/>
    <property type="project" value="UniProtKB-KW"/>
</dbReference>
<proteinExistence type="inferred from homology"/>
<dbReference type="AlphaFoldDB" id="A0A514LJK1"/>
<dbReference type="InterPro" id="IPR010998">
    <property type="entry name" value="Integrase_recombinase_N"/>
</dbReference>
<dbReference type="RefSeq" id="WP_142090521.1">
    <property type="nucleotide sequence ID" value="NZ_CP035485.1"/>
</dbReference>
<feature type="domain" description="Core-binding (CB)" evidence="7">
    <location>
        <begin position="62"/>
        <end position="145"/>
    </location>
</feature>
<dbReference type="KEGG" id="sale:EPH95_13120"/>
<dbReference type="Gene3D" id="1.10.150.130">
    <property type="match status" value="1"/>
</dbReference>
<dbReference type="InterPro" id="IPR050090">
    <property type="entry name" value="Tyrosine_recombinase_XerCD"/>
</dbReference>
<accession>A0A514LJK1</accession>
<dbReference type="OrthoDB" id="9803188at2"/>
<evidence type="ECO:0000256" key="2">
    <source>
        <dbReference type="ARBA" id="ARBA00022908"/>
    </source>
</evidence>
<keyword evidence="9" id="KW-1185">Reference proteome</keyword>
<sequence length="384" mass="44795">MRGSVYKTANGYGFRIDYGRDKRGKRKQKRYSGYKTKKLAEKAMSNILNDVNEGTYVPPQNITFVEFLQNWVNGRKNSLSKGTAKTYQYLVDMHVSEFFHNIKLTDLEVEDFDDFYNHLLNEKELSPATIRKIHHSICKAGLNEAIRKKHLKDNPSTLADLPSFEKTRIEIWDEQETQEFLKKAKKHYSYIAFHLALSTGMRQGEILALQWNQIDMERKTISVDKSLRRNMEISTTKTDAGARLVSIPDQTVDELQRHWKWQKEQQLKLGKAYENKNLVVSTKWGTLISHRNLLRAYYQIRKSLNVKPITFHELRHTHATHLLKLGFHPKIVQERLGHNSIQVTIDTYSHLMPGLQETAAQKLGNMIFDPPDISNHANYENSRR</sequence>
<protein>
    <submittedName>
        <fullName evidence="8">Site-specific integrase</fullName>
    </submittedName>
</protein>
<dbReference type="InterPro" id="IPR002104">
    <property type="entry name" value="Integrase_catalytic"/>
</dbReference>
<dbReference type="PANTHER" id="PTHR30349">
    <property type="entry name" value="PHAGE INTEGRASE-RELATED"/>
    <property type="match status" value="1"/>
</dbReference>
<gene>
    <name evidence="8" type="ORF">EPH95_13120</name>
</gene>
<evidence type="ECO:0000256" key="5">
    <source>
        <dbReference type="PROSITE-ProRule" id="PRU01248"/>
    </source>
</evidence>